<dbReference type="KEGG" id="kim:G3T16_03245"/>
<keyword evidence="2" id="KW-1185">Reference proteome</keyword>
<evidence type="ECO:0000313" key="2">
    <source>
        <dbReference type="Proteomes" id="UP000477680"/>
    </source>
</evidence>
<accession>A0A6C0TYF3</accession>
<protein>
    <submittedName>
        <fullName evidence="1">Uncharacterized protein</fullName>
    </submittedName>
</protein>
<dbReference type="AlphaFoldDB" id="A0A6C0TYF3"/>
<evidence type="ECO:0000313" key="1">
    <source>
        <dbReference type="EMBL" id="QIB64563.1"/>
    </source>
</evidence>
<proteinExistence type="predicted"/>
<reference evidence="1 2" key="1">
    <citation type="submission" date="2020-02" db="EMBL/GenBank/DDBJ databases">
        <title>Genome sequencing for Kineobactrum sp. M2.</title>
        <authorList>
            <person name="Park S.-J."/>
        </authorList>
    </citation>
    <scope>NUCLEOTIDE SEQUENCE [LARGE SCALE GENOMIC DNA]</scope>
    <source>
        <strain evidence="1 2">M2</strain>
    </source>
</reference>
<dbReference type="EMBL" id="CP048711">
    <property type="protein sequence ID" value="QIB64563.1"/>
    <property type="molecule type" value="Genomic_DNA"/>
</dbReference>
<sequence length="63" mass="7042">MAELLTRPFTTVNSLYRSEIALTESCSEEIRRLTGSDEAIEKLNVIIDDITQAMRKLNVPSGT</sequence>
<dbReference type="RefSeq" id="WP_163493813.1">
    <property type="nucleotide sequence ID" value="NZ_CP048711.1"/>
</dbReference>
<dbReference type="Proteomes" id="UP000477680">
    <property type="component" value="Chromosome"/>
</dbReference>
<organism evidence="1 2">
    <name type="scientific">Kineobactrum salinum</name>
    <dbReference type="NCBI Taxonomy" id="2708301"/>
    <lineage>
        <taxon>Bacteria</taxon>
        <taxon>Pseudomonadati</taxon>
        <taxon>Pseudomonadota</taxon>
        <taxon>Gammaproteobacteria</taxon>
        <taxon>Cellvibrionales</taxon>
        <taxon>Halieaceae</taxon>
        <taxon>Kineobactrum</taxon>
    </lineage>
</organism>
<gene>
    <name evidence="1" type="ORF">G3T16_03245</name>
</gene>
<name>A0A6C0TYF3_9GAMM</name>